<keyword evidence="1" id="KW-0812">Transmembrane</keyword>
<gene>
    <name evidence="2" type="ORF">IX38_13225</name>
</gene>
<sequence length="77" mass="8946">MSGERRDIFKAFQSYIKNSKLIAQQTLARATRDYYDLMLVGVGCIILILLLLPQIQKVVLRLRKYTLLEWIGCSIIE</sequence>
<dbReference type="Proteomes" id="UP000028703">
    <property type="component" value="Unassembled WGS sequence"/>
</dbReference>
<keyword evidence="1" id="KW-0472">Membrane</keyword>
<dbReference type="AlphaFoldDB" id="A0A085ZDP4"/>
<comment type="caution">
    <text evidence="2">The sequence shown here is derived from an EMBL/GenBank/DDBJ whole genome shotgun (WGS) entry which is preliminary data.</text>
</comment>
<evidence type="ECO:0000313" key="2">
    <source>
        <dbReference type="EMBL" id="KFF02558.1"/>
    </source>
</evidence>
<protein>
    <submittedName>
        <fullName evidence="2">Uncharacterized protein</fullName>
    </submittedName>
</protein>
<feature type="transmembrane region" description="Helical" evidence="1">
    <location>
        <begin position="37"/>
        <end position="55"/>
    </location>
</feature>
<dbReference type="STRING" id="421531.IX38_13225"/>
<evidence type="ECO:0000256" key="1">
    <source>
        <dbReference type="SAM" id="Phobius"/>
    </source>
</evidence>
<name>A0A085ZDP4_9FLAO</name>
<organism evidence="2 3">
    <name type="scientific">Chryseobacterium luteum</name>
    <dbReference type="NCBI Taxonomy" id="421531"/>
    <lineage>
        <taxon>Bacteria</taxon>
        <taxon>Pseudomonadati</taxon>
        <taxon>Bacteroidota</taxon>
        <taxon>Flavobacteriia</taxon>
        <taxon>Flavobacteriales</taxon>
        <taxon>Weeksellaceae</taxon>
        <taxon>Chryseobacterium group</taxon>
        <taxon>Chryseobacterium</taxon>
    </lineage>
</organism>
<proteinExistence type="predicted"/>
<dbReference type="EMBL" id="JPRO01000011">
    <property type="protein sequence ID" value="KFF02558.1"/>
    <property type="molecule type" value="Genomic_DNA"/>
</dbReference>
<accession>A0A085ZDP4</accession>
<keyword evidence="3" id="KW-1185">Reference proteome</keyword>
<evidence type="ECO:0000313" key="3">
    <source>
        <dbReference type="Proteomes" id="UP000028703"/>
    </source>
</evidence>
<keyword evidence="1" id="KW-1133">Transmembrane helix</keyword>
<reference evidence="2 3" key="1">
    <citation type="submission" date="2014-07" db="EMBL/GenBank/DDBJ databases">
        <title>Genome of Chryseobacterium luteum DSM 18605.</title>
        <authorList>
            <person name="Stropko S.J."/>
            <person name="Pipes S.E."/>
            <person name="Newman J.D."/>
        </authorList>
    </citation>
    <scope>NUCLEOTIDE SEQUENCE [LARGE SCALE GENOMIC DNA]</scope>
    <source>
        <strain evidence="2 3">DSM 18605</strain>
    </source>
</reference>